<protein>
    <submittedName>
        <fullName evidence="1">Uncharacterized protein</fullName>
    </submittedName>
</protein>
<dbReference type="EMBL" id="JAUJEB010000006">
    <property type="protein sequence ID" value="MDN5215202.1"/>
    <property type="molecule type" value="Genomic_DNA"/>
</dbReference>
<comment type="caution">
    <text evidence="1">The sequence shown here is derived from an EMBL/GenBank/DDBJ whole genome shotgun (WGS) entry which is preliminary data.</text>
</comment>
<gene>
    <name evidence="1" type="ORF">QQ020_24190</name>
</gene>
<organism evidence="1 2">
    <name type="scientific">Agaribacillus aureus</name>
    <dbReference type="NCBI Taxonomy" id="3051825"/>
    <lineage>
        <taxon>Bacteria</taxon>
        <taxon>Pseudomonadati</taxon>
        <taxon>Bacteroidota</taxon>
        <taxon>Cytophagia</taxon>
        <taxon>Cytophagales</taxon>
        <taxon>Splendidivirgaceae</taxon>
        <taxon>Agaribacillus</taxon>
    </lineage>
</organism>
<accession>A0ABT8LBP3</accession>
<dbReference type="Proteomes" id="UP001172083">
    <property type="component" value="Unassembled WGS sequence"/>
</dbReference>
<sequence length="109" mass="12481">MKYIENNFYPAWLPSKYRGIIDLSELAEPTEQIVREANALMKILGINVAIYKGPNYTPKGKPNGLCSVFKSAVLQDDQLERLYKAERRLGNYVIVAYANPLQYQIKINL</sequence>
<proteinExistence type="predicted"/>
<reference evidence="1" key="1">
    <citation type="submission" date="2023-06" db="EMBL/GenBank/DDBJ databases">
        <title>Genomic of Agaribacillus aureum.</title>
        <authorList>
            <person name="Wang G."/>
        </authorList>
    </citation>
    <scope>NUCLEOTIDE SEQUENCE</scope>
    <source>
        <strain evidence="1">BMA12</strain>
    </source>
</reference>
<evidence type="ECO:0000313" key="1">
    <source>
        <dbReference type="EMBL" id="MDN5215202.1"/>
    </source>
</evidence>
<name>A0ABT8LBP3_9BACT</name>
<dbReference type="RefSeq" id="WP_346760541.1">
    <property type="nucleotide sequence ID" value="NZ_JAUJEB010000006.1"/>
</dbReference>
<evidence type="ECO:0000313" key="2">
    <source>
        <dbReference type="Proteomes" id="UP001172083"/>
    </source>
</evidence>
<keyword evidence="2" id="KW-1185">Reference proteome</keyword>